<dbReference type="AlphaFoldDB" id="A0A232EHV7"/>
<proteinExistence type="predicted"/>
<evidence type="ECO:0000313" key="2">
    <source>
        <dbReference type="Proteomes" id="UP000215335"/>
    </source>
</evidence>
<feature type="non-terminal residue" evidence="1">
    <location>
        <position position="1"/>
    </location>
</feature>
<comment type="caution">
    <text evidence="1">The sequence shown here is derived from an EMBL/GenBank/DDBJ whole genome shotgun (WGS) entry which is preliminary data.</text>
</comment>
<name>A0A232EHV7_9HYME</name>
<evidence type="ECO:0000313" key="1">
    <source>
        <dbReference type="EMBL" id="OXU17924.1"/>
    </source>
</evidence>
<accession>A0A232EHV7</accession>
<sequence length="80" mass="9712">IWLRQSPEKTYTCEAERDLVNSQLRRNISHLHLNVRRRIRRESRERAGLKGFGRDDCDDDRRVVRSTSRELLKYFHLMEA</sequence>
<dbReference type="Proteomes" id="UP000215335">
    <property type="component" value="Unassembled WGS sequence"/>
</dbReference>
<dbReference type="EMBL" id="NNAY01004423">
    <property type="protein sequence ID" value="OXU17924.1"/>
    <property type="molecule type" value="Genomic_DNA"/>
</dbReference>
<keyword evidence="2" id="KW-1185">Reference proteome</keyword>
<organism evidence="1 2">
    <name type="scientific">Trichomalopsis sarcophagae</name>
    <dbReference type="NCBI Taxonomy" id="543379"/>
    <lineage>
        <taxon>Eukaryota</taxon>
        <taxon>Metazoa</taxon>
        <taxon>Ecdysozoa</taxon>
        <taxon>Arthropoda</taxon>
        <taxon>Hexapoda</taxon>
        <taxon>Insecta</taxon>
        <taxon>Pterygota</taxon>
        <taxon>Neoptera</taxon>
        <taxon>Endopterygota</taxon>
        <taxon>Hymenoptera</taxon>
        <taxon>Apocrita</taxon>
        <taxon>Proctotrupomorpha</taxon>
        <taxon>Chalcidoidea</taxon>
        <taxon>Pteromalidae</taxon>
        <taxon>Pteromalinae</taxon>
        <taxon>Trichomalopsis</taxon>
    </lineage>
</organism>
<reference evidence="1 2" key="1">
    <citation type="journal article" date="2017" name="Curr. Biol.">
        <title>The Evolution of Venom by Co-option of Single-Copy Genes.</title>
        <authorList>
            <person name="Martinson E.O."/>
            <person name="Mrinalini"/>
            <person name="Kelkar Y.D."/>
            <person name="Chang C.H."/>
            <person name="Werren J.H."/>
        </authorList>
    </citation>
    <scope>NUCLEOTIDE SEQUENCE [LARGE SCALE GENOMIC DNA]</scope>
    <source>
        <strain evidence="1 2">Alberta</strain>
        <tissue evidence="1">Whole body</tissue>
    </source>
</reference>
<protein>
    <submittedName>
        <fullName evidence="1">Uncharacterized protein</fullName>
    </submittedName>
</protein>
<gene>
    <name evidence="1" type="ORF">TSAR_015246</name>
</gene>